<sequence>MPPIKIDIDDSLSAPSSLPERAKELQRIYAERHLALSDAMAVALSELEQKDIPATQPFWGRGFVRAGEIIGMVREFGGSRFWKDAVPVFHDTVVAPILRHAMDKCGAVVLPGFAALRNATAENHAFNDVIDHARLTEFVDLAMDDLDVMGAGFWAEVSVNLYCAARHSAETRTGRFGRSRDAAKLLPDIDPLAARLMLMTDPELPPEAEVTKRKLKPNAVSHRKRSGIHPKEGGVAGIRVSSQLEDFPDAVGSELILPSELLANRLLHEGLLVRHRPPFQQPKRDILAVTLCDSRSLGDGAFLLKAAWADASIRLRFLLNQLGVGNSDLLWAEATELGVNVAHIPVQGLKKSLRNVDAFLLSGAMRKKMFFETQLLPEFINQLPSAGRRMEAIEDTQFTSLSALLADRSLTSLRRGGKRGPKKSDPATSPADYAKVIVFVLLPEGSEEALAALADWNAFERNFRQEAKLPFSSGFTLQGVILPKDLFVGAEFFVSPPDTHSPMEPITLEEDEDNLATTNQWIGQVSWSFMRSVLGAINV</sequence>
<name>A0A0P1GCV3_9RHOB</name>
<feature type="region of interest" description="Disordered" evidence="1">
    <location>
        <begin position="207"/>
        <end position="227"/>
    </location>
</feature>
<dbReference type="AlphaFoldDB" id="A0A0P1GCV3"/>
<evidence type="ECO:0000313" key="5">
    <source>
        <dbReference type="Proteomes" id="UP000051887"/>
    </source>
</evidence>
<dbReference type="Proteomes" id="UP000051887">
    <property type="component" value="Unassembled WGS sequence"/>
</dbReference>
<evidence type="ECO:0000313" key="4">
    <source>
        <dbReference type="Proteomes" id="UP000051086"/>
    </source>
</evidence>
<dbReference type="RefSeq" id="WP_058243138.1">
    <property type="nucleotide sequence ID" value="NZ_CYSB01000048.1"/>
</dbReference>
<evidence type="ECO:0000256" key="1">
    <source>
        <dbReference type="SAM" id="MobiDB-lite"/>
    </source>
</evidence>
<dbReference type="Proteomes" id="UP000051086">
    <property type="component" value="Unassembled WGS sequence"/>
</dbReference>
<proteinExistence type="predicted"/>
<gene>
    <name evidence="2" type="ORF">TL5118_04165</name>
    <name evidence="3" type="ORF">TL5120_01672</name>
</gene>
<organism evidence="3 5">
    <name type="scientific">Thalassovita autumnalis</name>
    <dbReference type="NCBI Taxonomy" id="2072972"/>
    <lineage>
        <taxon>Bacteria</taxon>
        <taxon>Pseudomonadati</taxon>
        <taxon>Pseudomonadota</taxon>
        <taxon>Alphaproteobacteria</taxon>
        <taxon>Rhodobacterales</taxon>
        <taxon>Roseobacteraceae</taxon>
        <taxon>Thalassovita</taxon>
    </lineage>
</organism>
<protein>
    <submittedName>
        <fullName evidence="3">Uncharacterized protein</fullName>
    </submittedName>
</protein>
<feature type="compositionally biased region" description="Basic residues" evidence="1">
    <location>
        <begin position="213"/>
        <end position="227"/>
    </location>
</feature>
<dbReference type="OrthoDB" id="7854000at2"/>
<dbReference type="EMBL" id="CYSC01000027">
    <property type="protein sequence ID" value="CUH71880.1"/>
    <property type="molecule type" value="Genomic_DNA"/>
</dbReference>
<reference evidence="3 5" key="1">
    <citation type="submission" date="2015-09" db="EMBL/GenBank/DDBJ databases">
        <authorList>
            <consortium name="Swine Surveillance"/>
        </authorList>
    </citation>
    <scope>NUCLEOTIDE SEQUENCE [LARGE SCALE GENOMIC DNA]</scope>
    <source>
        <strain evidence="3 5">5120</strain>
    </source>
</reference>
<accession>A0A0P1GCV3</accession>
<reference evidence="2 4" key="2">
    <citation type="submission" date="2015-09" db="EMBL/GenBank/DDBJ databases">
        <authorList>
            <person name="Rodrigo-Torres L."/>
            <person name="Arahal D.R."/>
        </authorList>
    </citation>
    <scope>NUCLEOTIDE SEQUENCE [LARGE SCALE GENOMIC DNA]</scope>
    <source>
        <strain evidence="2 4">CECT 5118</strain>
    </source>
</reference>
<evidence type="ECO:0000313" key="3">
    <source>
        <dbReference type="EMBL" id="CUH71880.1"/>
    </source>
</evidence>
<evidence type="ECO:0000313" key="2">
    <source>
        <dbReference type="EMBL" id="CUH70190.1"/>
    </source>
</evidence>
<dbReference type="EMBL" id="CYSB01000048">
    <property type="protein sequence ID" value="CUH70190.1"/>
    <property type="molecule type" value="Genomic_DNA"/>
</dbReference>
<keyword evidence="4" id="KW-1185">Reference proteome</keyword>